<proteinExistence type="predicted"/>
<gene>
    <name evidence="3" type="ORF">METZ01_LOCUS288423</name>
</gene>
<evidence type="ECO:0000259" key="1">
    <source>
        <dbReference type="Pfam" id="PF05233"/>
    </source>
</evidence>
<feature type="domain" description="PHA accumulation regulator DNA-binding N-terminal" evidence="2">
    <location>
        <begin position="6"/>
        <end position="65"/>
    </location>
</feature>
<evidence type="ECO:0008006" key="4">
    <source>
        <dbReference type="Google" id="ProtNLM"/>
    </source>
</evidence>
<organism evidence="3">
    <name type="scientific">marine metagenome</name>
    <dbReference type="NCBI Taxonomy" id="408172"/>
    <lineage>
        <taxon>unclassified sequences</taxon>
        <taxon>metagenomes</taxon>
        <taxon>ecological metagenomes</taxon>
    </lineage>
</organism>
<reference evidence="3" key="1">
    <citation type="submission" date="2018-05" db="EMBL/GenBank/DDBJ databases">
        <authorList>
            <person name="Lanie J.A."/>
            <person name="Ng W.-L."/>
            <person name="Kazmierczak K.M."/>
            <person name="Andrzejewski T.M."/>
            <person name="Davidsen T.M."/>
            <person name="Wayne K.J."/>
            <person name="Tettelin H."/>
            <person name="Glass J.I."/>
            <person name="Rusch D."/>
            <person name="Podicherti R."/>
            <person name="Tsui H.-C.T."/>
            <person name="Winkler M.E."/>
        </authorList>
    </citation>
    <scope>NUCLEOTIDE SEQUENCE</scope>
</reference>
<dbReference type="InterPro" id="IPR012909">
    <property type="entry name" value="PHA_DNA-bd_N"/>
</dbReference>
<dbReference type="Pfam" id="PF07879">
    <property type="entry name" value="PHB_acc_N"/>
    <property type="match status" value="1"/>
</dbReference>
<evidence type="ECO:0000259" key="2">
    <source>
        <dbReference type="Pfam" id="PF07879"/>
    </source>
</evidence>
<dbReference type="InterPro" id="IPR010134">
    <property type="entry name" value="PHA_reg_PhaR"/>
</dbReference>
<sequence length="149" mass="17852">MPKERLIKKYPNRRLYDTSTSCYITLDEVRKLVVDELPFKVVEKKTNEDLTRNILLQIIMDYESGDGEPMFSIDLLIRFIRNYGESSQDSFKSYMEQSMEFFTQQQDILKEQLTKPKIENPAEAWMDMGKKQFDIWQQAQKQFFNKPDK</sequence>
<dbReference type="GO" id="GO:0006355">
    <property type="term" value="P:regulation of DNA-templated transcription"/>
    <property type="evidence" value="ECO:0007669"/>
    <property type="project" value="InterPro"/>
</dbReference>
<accession>A0A382LFW9</accession>
<evidence type="ECO:0000313" key="3">
    <source>
        <dbReference type="EMBL" id="SVC35569.1"/>
    </source>
</evidence>
<dbReference type="NCBIfam" id="TIGR01848">
    <property type="entry name" value="PHA_reg_PhaR"/>
    <property type="match status" value="1"/>
</dbReference>
<dbReference type="EMBL" id="UINC01086789">
    <property type="protein sequence ID" value="SVC35569.1"/>
    <property type="molecule type" value="Genomic_DNA"/>
</dbReference>
<dbReference type="AlphaFoldDB" id="A0A382LFW9"/>
<feature type="domain" description="PHB accumulation regulatory" evidence="1">
    <location>
        <begin position="71"/>
        <end position="107"/>
    </location>
</feature>
<name>A0A382LFW9_9ZZZZ</name>
<protein>
    <recommendedName>
        <fullName evidence="4">PHA accumulation regulator DNA-binding N-terminal domain-containing protein</fullName>
    </recommendedName>
</protein>
<dbReference type="Pfam" id="PF05233">
    <property type="entry name" value="PHB_acc"/>
    <property type="match status" value="1"/>
</dbReference>
<dbReference type="InterPro" id="IPR007897">
    <property type="entry name" value="PHB_accumulat"/>
</dbReference>